<evidence type="ECO:0000313" key="8">
    <source>
        <dbReference type="Proteomes" id="UP001428341"/>
    </source>
</evidence>
<organism evidence="7 8">
    <name type="scientific">Citrus x changshan-huyou</name>
    <dbReference type="NCBI Taxonomy" id="2935761"/>
    <lineage>
        <taxon>Eukaryota</taxon>
        <taxon>Viridiplantae</taxon>
        <taxon>Streptophyta</taxon>
        <taxon>Embryophyta</taxon>
        <taxon>Tracheophyta</taxon>
        <taxon>Spermatophyta</taxon>
        <taxon>Magnoliopsida</taxon>
        <taxon>eudicotyledons</taxon>
        <taxon>Gunneridae</taxon>
        <taxon>Pentapetalae</taxon>
        <taxon>rosids</taxon>
        <taxon>malvids</taxon>
        <taxon>Sapindales</taxon>
        <taxon>Rutaceae</taxon>
        <taxon>Aurantioideae</taxon>
        <taxon>Citrus</taxon>
    </lineage>
</organism>
<protein>
    <recommendedName>
        <fullName evidence="5">FRIGIDA-like protein</fullName>
    </recommendedName>
</protein>
<dbReference type="PANTHER" id="PTHR31791:SF70">
    <property type="entry name" value="FRIGIDA-LIKE PROTEIN"/>
    <property type="match status" value="1"/>
</dbReference>
<keyword evidence="8" id="KW-1185">Reference proteome</keyword>
<keyword evidence="3 5" id="KW-0221">Differentiation</keyword>
<comment type="caution">
    <text evidence="7">The sequence shown here is derived from an EMBL/GenBank/DDBJ whole genome shotgun (WGS) entry which is preliminary data.</text>
</comment>
<feature type="coiled-coil region" evidence="6">
    <location>
        <begin position="12"/>
        <end position="88"/>
    </location>
</feature>
<comment type="similarity">
    <text evidence="1 5">Belongs to the Frigida family.</text>
</comment>
<keyword evidence="4 5" id="KW-0287">Flowering</keyword>
<dbReference type="GO" id="GO:0030154">
    <property type="term" value="P:cell differentiation"/>
    <property type="evidence" value="ECO:0007669"/>
    <property type="project" value="UniProtKB-KW"/>
</dbReference>
<evidence type="ECO:0000256" key="2">
    <source>
        <dbReference type="ARBA" id="ARBA00022473"/>
    </source>
</evidence>
<keyword evidence="6" id="KW-0175">Coiled coil</keyword>
<evidence type="ECO:0000256" key="4">
    <source>
        <dbReference type="ARBA" id="ARBA00023089"/>
    </source>
</evidence>
<evidence type="ECO:0000313" key="7">
    <source>
        <dbReference type="EMBL" id="KAK9215361.1"/>
    </source>
</evidence>
<keyword evidence="2 5" id="KW-0217">Developmental protein</keyword>
<dbReference type="Proteomes" id="UP001428341">
    <property type="component" value="Unassembled WGS sequence"/>
</dbReference>
<evidence type="ECO:0000256" key="6">
    <source>
        <dbReference type="SAM" id="Coils"/>
    </source>
</evidence>
<dbReference type="EMBL" id="JBCGBO010000003">
    <property type="protein sequence ID" value="KAK9215361.1"/>
    <property type="molecule type" value="Genomic_DNA"/>
</dbReference>
<evidence type="ECO:0000256" key="5">
    <source>
        <dbReference type="RuleBase" id="RU364012"/>
    </source>
</evidence>
<dbReference type="InterPro" id="IPR012474">
    <property type="entry name" value="Frigida"/>
</dbReference>
<dbReference type="AlphaFoldDB" id="A0AAP0MQP4"/>
<accession>A0AAP0MQP4</accession>
<dbReference type="GO" id="GO:0009908">
    <property type="term" value="P:flower development"/>
    <property type="evidence" value="ECO:0007669"/>
    <property type="project" value="UniProtKB-KW"/>
</dbReference>
<name>A0AAP0MQP4_9ROSI</name>
<dbReference type="Pfam" id="PF07899">
    <property type="entry name" value="Frigida"/>
    <property type="match status" value="2"/>
</dbReference>
<evidence type="ECO:0000256" key="1">
    <source>
        <dbReference type="ARBA" id="ARBA00008956"/>
    </source>
</evidence>
<sequence>MKEQKASIRAMIEACTEKLEAIEESYDAVKAKLESEKRELELTQTFMKDLLVKLRLYEDNLQSLRSTVRLRENELECKEKELELKEREFCRIQERIEESCQKLLLKENQLKSVQACIEDCSKEDQVKEKELISVGKSIVKWSEEIELKKKQLSKGQETNEQQLDLIQTLTTTYTIGRKEKEKHLDSLKKDLEDRVQDLEIKERQFEERVREFELREREFDSLRKAVEDSSKNLELRQKKLSDILQLHPKRSAAPENLTSSGRNLQILLNQHLRRHDVIFCNVFDTIRRAADPALLVLDAMSGFYPPHSREGYVEFDVSIIRRTCILLLEQLSSLAPEINSQVQGEALKVAVEWKKKMEDTVKDSLVVLGFLHLLAAYKLASAFDGNELASLLDIVANHRQTPKLLRSLGFADEVPVMHHGIATSGSGEQLQIQNPYKLLSDCGKLKVECKEKETELKARECAGFQKRHEERCHELALKENRSKSVQASVEDSARSSKKTVKGARIKRAATSFDSNYDHGMPLEQEMEFDVSIVRRTCILLLEQLSDVASEINPLVRDEAMKVAGEWKEKMRAAVENSLEVLGLLHLLGAFRLAPAFDGNELESLLAIVAEDRQTPKLCRSLGFADKVPGKLCVIEIQMYWLQLVLFIK</sequence>
<gene>
    <name evidence="7" type="ORF">WN944_007366</name>
</gene>
<dbReference type="PANTHER" id="PTHR31791">
    <property type="entry name" value="FRIGIDA-LIKE PROTEIN 3-RELATED"/>
    <property type="match status" value="1"/>
</dbReference>
<evidence type="ECO:0000256" key="3">
    <source>
        <dbReference type="ARBA" id="ARBA00022782"/>
    </source>
</evidence>
<feature type="coiled-coil region" evidence="6">
    <location>
        <begin position="181"/>
        <end position="215"/>
    </location>
</feature>
<reference evidence="7 8" key="1">
    <citation type="submission" date="2024-05" db="EMBL/GenBank/DDBJ databases">
        <title>Haplotype-resolved chromosome-level genome assembly of Huyou (Citrus changshanensis).</title>
        <authorList>
            <person name="Miao C."/>
            <person name="Chen W."/>
            <person name="Wu Y."/>
            <person name="Wang L."/>
            <person name="Zhao S."/>
            <person name="Grierson D."/>
            <person name="Xu C."/>
            <person name="Chen K."/>
        </authorList>
    </citation>
    <scope>NUCLEOTIDE SEQUENCE [LARGE SCALE GENOMIC DNA]</scope>
    <source>
        <strain evidence="7">01-14</strain>
        <tissue evidence="7">Leaf</tissue>
    </source>
</reference>
<proteinExistence type="inferred from homology"/>